<sequence>MPRDVWTLKQLRKLNEMSHPVSQTNGGLPIVCEADEWMSSSSVMRRRFVCKRRGFTLPPTLVARCALAFGFVHLYCCFTV</sequence>
<organism evidence="2 3">
    <name type="scientific">Caerostris extrusa</name>
    <name type="common">Bark spider</name>
    <name type="synonym">Caerostris bankana</name>
    <dbReference type="NCBI Taxonomy" id="172846"/>
    <lineage>
        <taxon>Eukaryota</taxon>
        <taxon>Metazoa</taxon>
        <taxon>Ecdysozoa</taxon>
        <taxon>Arthropoda</taxon>
        <taxon>Chelicerata</taxon>
        <taxon>Arachnida</taxon>
        <taxon>Araneae</taxon>
        <taxon>Araneomorphae</taxon>
        <taxon>Entelegynae</taxon>
        <taxon>Araneoidea</taxon>
        <taxon>Araneidae</taxon>
        <taxon>Caerostris</taxon>
    </lineage>
</organism>
<protein>
    <recommendedName>
        <fullName evidence="4">DUF5641 domain-containing protein</fullName>
    </recommendedName>
</protein>
<keyword evidence="1" id="KW-0472">Membrane</keyword>
<keyword evidence="1" id="KW-1133">Transmembrane helix</keyword>
<evidence type="ECO:0000313" key="3">
    <source>
        <dbReference type="Proteomes" id="UP001054945"/>
    </source>
</evidence>
<gene>
    <name evidence="2" type="ORF">CEXT_54821</name>
</gene>
<proteinExistence type="predicted"/>
<accession>A0AAV4X8G8</accession>
<dbReference type="Proteomes" id="UP001054945">
    <property type="component" value="Unassembled WGS sequence"/>
</dbReference>
<name>A0AAV4X8G8_CAEEX</name>
<comment type="caution">
    <text evidence="2">The sequence shown here is derived from an EMBL/GenBank/DDBJ whole genome shotgun (WGS) entry which is preliminary data.</text>
</comment>
<evidence type="ECO:0000256" key="1">
    <source>
        <dbReference type="SAM" id="Phobius"/>
    </source>
</evidence>
<keyword evidence="3" id="KW-1185">Reference proteome</keyword>
<keyword evidence="1" id="KW-0812">Transmembrane</keyword>
<feature type="transmembrane region" description="Helical" evidence="1">
    <location>
        <begin position="54"/>
        <end position="75"/>
    </location>
</feature>
<evidence type="ECO:0008006" key="4">
    <source>
        <dbReference type="Google" id="ProtNLM"/>
    </source>
</evidence>
<dbReference type="AlphaFoldDB" id="A0AAV4X8G8"/>
<dbReference type="EMBL" id="BPLR01017411">
    <property type="protein sequence ID" value="GIY91405.1"/>
    <property type="molecule type" value="Genomic_DNA"/>
</dbReference>
<reference evidence="2 3" key="1">
    <citation type="submission" date="2021-06" db="EMBL/GenBank/DDBJ databases">
        <title>Caerostris extrusa draft genome.</title>
        <authorList>
            <person name="Kono N."/>
            <person name="Arakawa K."/>
        </authorList>
    </citation>
    <scope>NUCLEOTIDE SEQUENCE [LARGE SCALE GENOMIC DNA]</scope>
</reference>
<evidence type="ECO:0000313" key="2">
    <source>
        <dbReference type="EMBL" id="GIY91405.1"/>
    </source>
</evidence>